<reference evidence="2" key="1">
    <citation type="submission" date="2020-01" db="EMBL/GenBank/DDBJ databases">
        <authorList>
            <consortium name="DOE Joint Genome Institute"/>
            <person name="Haridas S."/>
            <person name="Albert R."/>
            <person name="Binder M."/>
            <person name="Bloem J."/>
            <person name="Labutti K."/>
            <person name="Salamov A."/>
            <person name="Andreopoulos B."/>
            <person name="Baker S.E."/>
            <person name="Barry K."/>
            <person name="Bills G."/>
            <person name="Bluhm B.H."/>
            <person name="Cannon C."/>
            <person name="Castanera R."/>
            <person name="Culley D.E."/>
            <person name="Daum C."/>
            <person name="Ezra D."/>
            <person name="Gonzalez J.B."/>
            <person name="Henrissat B."/>
            <person name="Kuo A."/>
            <person name="Liang C."/>
            <person name="Lipzen A."/>
            <person name="Lutzoni F."/>
            <person name="Magnuson J."/>
            <person name="Mondo S."/>
            <person name="Nolan M."/>
            <person name="Ohm R."/>
            <person name="Pangilinan J."/>
            <person name="Park H.-J."/>
            <person name="Ramirez L."/>
            <person name="Alfaro M."/>
            <person name="Sun H."/>
            <person name="Tritt A."/>
            <person name="Yoshinaga Y."/>
            <person name="Zwiers L.-H."/>
            <person name="Turgeon B.G."/>
            <person name="Goodwin S.B."/>
            <person name="Spatafora J.W."/>
            <person name="Crous P.W."/>
            <person name="Grigoriev I.V."/>
        </authorList>
    </citation>
    <scope>NUCLEOTIDE SEQUENCE</scope>
    <source>
        <strain evidence="2">CBS 394.84</strain>
    </source>
</reference>
<evidence type="ECO:0000313" key="3">
    <source>
        <dbReference type="Proteomes" id="UP000800039"/>
    </source>
</evidence>
<accession>A0A9P4L6W9</accession>
<feature type="compositionally biased region" description="Acidic residues" evidence="1">
    <location>
        <begin position="368"/>
        <end position="396"/>
    </location>
</feature>
<protein>
    <submittedName>
        <fullName evidence="2">Uncharacterized protein</fullName>
    </submittedName>
</protein>
<evidence type="ECO:0000256" key="1">
    <source>
        <dbReference type="SAM" id="MobiDB-lite"/>
    </source>
</evidence>
<gene>
    <name evidence="2" type="ORF">K460DRAFT_397517</name>
</gene>
<dbReference type="EMBL" id="ML976617">
    <property type="protein sequence ID" value="KAF1844416.1"/>
    <property type="molecule type" value="Genomic_DNA"/>
</dbReference>
<dbReference type="GeneID" id="63853413"/>
<dbReference type="OrthoDB" id="3679838at2759"/>
<dbReference type="AlphaFoldDB" id="A0A9P4L6W9"/>
<feature type="compositionally biased region" description="Basic and acidic residues" evidence="1">
    <location>
        <begin position="34"/>
        <end position="60"/>
    </location>
</feature>
<sequence>MDHTTSNSLKRKRGDLLVDEGTSPASQDAGTQPSEDRTEPSTQRGEHPSKKQRLTTEDPTTKPSRRPKSSVTDPSLVGRKRKLAKYVLPQTNTASTAIATSDEDQLMSDAAGVDVSYNIHTIEGQALSQPATAVQQATPYSFMSSAQQSATTPSALLRAADPGNPYIPSIANPQARAAYLQEVGTRGLYIAIDPLQTSGSAVEEKVRYVIKQHLCHRWTYEDCREGYNSRGGNANKFQSVEKAYKEHARHWFNEQDIVLPWDAVHKDERKRLKALGLGPRDFPTLLLPGAFPDVAGQQNPQPAPKRSTATKKISVSKAPNKAATSPSAHDQEASPAYTGREAHEVAPLRQANGESIRANSESQHGDYVDDDEDPEEDRDSFEAVEDSEEDVEENGADGETSIHDRFRAIANAFDEGSTSIRVAAQVYKIQRDAFYTYCGAIREYVDRNEIAQDFEVDLSAFPPKIVRAFIQAISPVPCRGLPIHDFAFGDPPHDKDLFSVINPENILIRDFKWDVKACLTMRDLAVHMDCPIIKDMVADELFHMYHESIVEKRENPQFEHEDLEIPLEYLNSLDSKEDVPFLRLLTDCLLHHANYKLKIPEEMADHVRQMIHQRLHIRHTISPSLATAEGRCNRYHSHGENEECYEVLAQRGEARTKKTIQDMFTVVRKRSFATHTTKIAAMCAEEPRDLYAEEVQRLSYDMTLWSIEQEEKVAGALLTSEVLKQQIANSDRADAKLYRKSLKEWRQYLADLRADHEQGWDFFERGWIDESREPDSDDEDEEEVVGDDFGPRVRYRRHRRSAERRSDGRWTLGYFYAQVRRNGRPVPARTWVPTVSALLRL</sequence>
<organism evidence="2 3">
    <name type="scientific">Cucurbitaria berberidis CBS 394.84</name>
    <dbReference type="NCBI Taxonomy" id="1168544"/>
    <lineage>
        <taxon>Eukaryota</taxon>
        <taxon>Fungi</taxon>
        <taxon>Dikarya</taxon>
        <taxon>Ascomycota</taxon>
        <taxon>Pezizomycotina</taxon>
        <taxon>Dothideomycetes</taxon>
        <taxon>Pleosporomycetidae</taxon>
        <taxon>Pleosporales</taxon>
        <taxon>Pleosporineae</taxon>
        <taxon>Cucurbitariaceae</taxon>
        <taxon>Cucurbitaria</taxon>
    </lineage>
</organism>
<name>A0A9P4L6W9_9PLEO</name>
<comment type="caution">
    <text evidence="2">The sequence shown here is derived from an EMBL/GenBank/DDBJ whole genome shotgun (WGS) entry which is preliminary data.</text>
</comment>
<dbReference type="RefSeq" id="XP_040786979.1">
    <property type="nucleotide sequence ID" value="XM_040936162.1"/>
</dbReference>
<feature type="compositionally biased region" description="Polar residues" evidence="1">
    <location>
        <begin position="23"/>
        <end position="33"/>
    </location>
</feature>
<feature type="region of interest" description="Disordered" evidence="1">
    <location>
        <begin position="288"/>
        <end position="402"/>
    </location>
</feature>
<dbReference type="Proteomes" id="UP000800039">
    <property type="component" value="Unassembled WGS sequence"/>
</dbReference>
<keyword evidence="3" id="KW-1185">Reference proteome</keyword>
<proteinExistence type="predicted"/>
<evidence type="ECO:0000313" key="2">
    <source>
        <dbReference type="EMBL" id="KAF1844416.1"/>
    </source>
</evidence>
<feature type="region of interest" description="Disordered" evidence="1">
    <location>
        <begin position="1"/>
        <end position="77"/>
    </location>
</feature>